<dbReference type="PANTHER" id="PTHR11017:SF313">
    <property type="entry name" value="TIR DOMAIN, P-LOOP CONTAINING NUCLEOSIDE TRIPHOSPHATE HYDROLASE"/>
    <property type="match status" value="1"/>
</dbReference>
<evidence type="ECO:0008006" key="7">
    <source>
        <dbReference type="Google" id="ProtNLM"/>
    </source>
</evidence>
<evidence type="ECO:0000256" key="2">
    <source>
        <dbReference type="ARBA" id="ARBA00022737"/>
    </source>
</evidence>
<accession>A0A9R1XWV7</accession>
<evidence type="ECO:0000256" key="1">
    <source>
        <dbReference type="ARBA" id="ARBA00022614"/>
    </source>
</evidence>
<dbReference type="GO" id="GO:0043531">
    <property type="term" value="F:ADP binding"/>
    <property type="evidence" value="ECO:0007669"/>
    <property type="project" value="InterPro"/>
</dbReference>
<dbReference type="InterPro" id="IPR058192">
    <property type="entry name" value="WHD_ROQ1-like"/>
</dbReference>
<feature type="domain" description="NB-ARC" evidence="3">
    <location>
        <begin position="14"/>
        <end position="181"/>
    </location>
</feature>
<gene>
    <name evidence="5" type="ORF">LSAT_V11C100039980</name>
</gene>
<dbReference type="InterPro" id="IPR002182">
    <property type="entry name" value="NB-ARC"/>
</dbReference>
<reference evidence="5 6" key="1">
    <citation type="journal article" date="2017" name="Nat. Commun.">
        <title>Genome assembly with in vitro proximity ligation data and whole-genome triplication in lettuce.</title>
        <authorList>
            <person name="Reyes-Chin-Wo S."/>
            <person name="Wang Z."/>
            <person name="Yang X."/>
            <person name="Kozik A."/>
            <person name="Arikit S."/>
            <person name="Song C."/>
            <person name="Xia L."/>
            <person name="Froenicke L."/>
            <person name="Lavelle D.O."/>
            <person name="Truco M.J."/>
            <person name="Xia R."/>
            <person name="Zhu S."/>
            <person name="Xu C."/>
            <person name="Xu H."/>
            <person name="Xu X."/>
            <person name="Cox K."/>
            <person name="Korf I."/>
            <person name="Meyers B.C."/>
            <person name="Michelmore R.W."/>
        </authorList>
    </citation>
    <scope>NUCLEOTIDE SEQUENCE [LARGE SCALE GENOMIC DNA]</scope>
    <source>
        <strain evidence="6">cv. Salinas</strain>
        <tissue evidence="5">Seedlings</tissue>
    </source>
</reference>
<evidence type="ECO:0000313" key="6">
    <source>
        <dbReference type="Proteomes" id="UP000235145"/>
    </source>
</evidence>
<dbReference type="EMBL" id="NBSK02000001">
    <property type="protein sequence ID" value="KAJ0225559.1"/>
    <property type="molecule type" value="Genomic_DNA"/>
</dbReference>
<organism evidence="5 6">
    <name type="scientific">Lactuca sativa</name>
    <name type="common">Garden lettuce</name>
    <dbReference type="NCBI Taxonomy" id="4236"/>
    <lineage>
        <taxon>Eukaryota</taxon>
        <taxon>Viridiplantae</taxon>
        <taxon>Streptophyta</taxon>
        <taxon>Embryophyta</taxon>
        <taxon>Tracheophyta</taxon>
        <taxon>Spermatophyta</taxon>
        <taxon>Magnoliopsida</taxon>
        <taxon>eudicotyledons</taxon>
        <taxon>Gunneridae</taxon>
        <taxon>Pentapetalae</taxon>
        <taxon>asterids</taxon>
        <taxon>campanulids</taxon>
        <taxon>Asterales</taxon>
        <taxon>Asteraceae</taxon>
        <taxon>Cichorioideae</taxon>
        <taxon>Cichorieae</taxon>
        <taxon>Lactucinae</taxon>
        <taxon>Lactuca</taxon>
    </lineage>
</organism>
<sequence length="312" mass="35404">MLFPLQQLIGIDNSIKVVTSWLKDASSNTIDILTILGMGGIGKTSLAKYVYVLHFHEFDTSSFIEGINRRCVEKSKGPLDVQKELCDDISKSSSVQVHDDSIYTLMIEHAIGRKKVILVLDDIGSLDQLDSLLRSKGFHTGSKIIITTKDAWLTESYALFRKKIKPKHAIDPKDGYEDVSKKIVKYCEGHPMAIKVLGRSLHNRDAKEKNDSPINNVLRISFDSLPSENDKELFKYIACIFVGMDRDVTVTILEACDIETRSGITKLIDRCLLSIGWNKELMNIELMMHQLVQEMGRFIVRKESLDKPWERS</sequence>
<dbReference type="SUPFAM" id="SSF46785">
    <property type="entry name" value="Winged helix' DNA-binding domain"/>
    <property type="match status" value="1"/>
</dbReference>
<evidence type="ECO:0000259" key="3">
    <source>
        <dbReference type="Pfam" id="PF00931"/>
    </source>
</evidence>
<keyword evidence="2" id="KW-0677">Repeat</keyword>
<protein>
    <recommendedName>
        <fullName evidence="7">NB-ARC domain-containing protein</fullName>
    </recommendedName>
</protein>
<evidence type="ECO:0000313" key="5">
    <source>
        <dbReference type="EMBL" id="KAJ0225559.1"/>
    </source>
</evidence>
<dbReference type="SUPFAM" id="SSF52540">
    <property type="entry name" value="P-loop containing nucleoside triphosphate hydrolases"/>
    <property type="match status" value="1"/>
</dbReference>
<proteinExistence type="predicted"/>
<dbReference type="Proteomes" id="UP000235145">
    <property type="component" value="Unassembled WGS sequence"/>
</dbReference>
<dbReference type="InterPro" id="IPR036390">
    <property type="entry name" value="WH_DNA-bd_sf"/>
</dbReference>
<dbReference type="Pfam" id="PF00931">
    <property type="entry name" value="NB-ARC"/>
    <property type="match status" value="1"/>
</dbReference>
<dbReference type="InterPro" id="IPR042197">
    <property type="entry name" value="Apaf_helical"/>
</dbReference>
<dbReference type="GO" id="GO:0006952">
    <property type="term" value="P:defense response"/>
    <property type="evidence" value="ECO:0007669"/>
    <property type="project" value="InterPro"/>
</dbReference>
<dbReference type="PRINTS" id="PR00364">
    <property type="entry name" value="DISEASERSIST"/>
</dbReference>
<keyword evidence="1" id="KW-0433">Leucine-rich repeat</keyword>
<dbReference type="PANTHER" id="PTHR11017">
    <property type="entry name" value="LEUCINE-RICH REPEAT-CONTAINING PROTEIN"/>
    <property type="match status" value="1"/>
</dbReference>
<comment type="caution">
    <text evidence="5">The sequence shown here is derived from an EMBL/GenBank/DDBJ whole genome shotgun (WGS) entry which is preliminary data.</text>
</comment>
<keyword evidence="6" id="KW-1185">Reference proteome</keyword>
<dbReference type="Pfam" id="PF23282">
    <property type="entry name" value="WHD_ROQ1"/>
    <property type="match status" value="1"/>
</dbReference>
<evidence type="ECO:0000259" key="4">
    <source>
        <dbReference type="Pfam" id="PF23282"/>
    </source>
</evidence>
<feature type="domain" description="Disease resistance protein Roq1-like winged-helix" evidence="4">
    <location>
        <begin position="228"/>
        <end position="304"/>
    </location>
</feature>
<dbReference type="InterPro" id="IPR044974">
    <property type="entry name" value="Disease_R_plants"/>
</dbReference>
<dbReference type="Gene3D" id="1.10.8.430">
    <property type="entry name" value="Helical domain of apoptotic protease-activating factors"/>
    <property type="match status" value="1"/>
</dbReference>
<name>A0A9R1XWV7_LACSA</name>
<dbReference type="AlphaFoldDB" id="A0A9R1XWV7"/>
<dbReference type="InterPro" id="IPR027417">
    <property type="entry name" value="P-loop_NTPase"/>
</dbReference>
<dbReference type="Gene3D" id="3.40.50.300">
    <property type="entry name" value="P-loop containing nucleotide triphosphate hydrolases"/>
    <property type="match status" value="1"/>
</dbReference>